<proteinExistence type="predicted"/>
<name>A0A7S4AWX2_9STRA</name>
<evidence type="ECO:0000259" key="1">
    <source>
        <dbReference type="SMART" id="SM01007"/>
    </source>
</evidence>
<dbReference type="InterPro" id="IPR051017">
    <property type="entry name" value="Aldolase-II_Adducin_sf"/>
</dbReference>
<organism evidence="2">
    <name type="scientific">Pseudo-nitzschia australis</name>
    <dbReference type="NCBI Taxonomy" id="44445"/>
    <lineage>
        <taxon>Eukaryota</taxon>
        <taxon>Sar</taxon>
        <taxon>Stramenopiles</taxon>
        <taxon>Ochrophyta</taxon>
        <taxon>Bacillariophyta</taxon>
        <taxon>Bacillariophyceae</taxon>
        <taxon>Bacillariophycidae</taxon>
        <taxon>Bacillariales</taxon>
        <taxon>Bacillariaceae</taxon>
        <taxon>Pseudo-nitzschia</taxon>
    </lineage>
</organism>
<dbReference type="EMBL" id="HBIX01034448">
    <property type="protein sequence ID" value="CAE0729728.1"/>
    <property type="molecule type" value="Transcribed_RNA"/>
</dbReference>
<gene>
    <name evidence="2" type="ORF">PAUS00366_LOCUS22513</name>
</gene>
<dbReference type="Gene3D" id="3.40.225.10">
    <property type="entry name" value="Class II aldolase/adducin N-terminal domain"/>
    <property type="match status" value="1"/>
</dbReference>
<dbReference type="SMART" id="SM01007">
    <property type="entry name" value="Aldolase_II"/>
    <property type="match status" value="1"/>
</dbReference>
<feature type="domain" description="Class II aldolase/adducin N-terminal" evidence="1">
    <location>
        <begin position="67"/>
        <end position="262"/>
    </location>
</feature>
<dbReference type="NCBIfam" id="NF005451">
    <property type="entry name" value="PRK07044.1"/>
    <property type="match status" value="1"/>
</dbReference>
<reference evidence="2" key="1">
    <citation type="submission" date="2021-01" db="EMBL/GenBank/DDBJ databases">
        <authorList>
            <person name="Corre E."/>
            <person name="Pelletier E."/>
            <person name="Niang G."/>
            <person name="Scheremetjew M."/>
            <person name="Finn R."/>
            <person name="Kale V."/>
            <person name="Holt S."/>
            <person name="Cochrane G."/>
            <person name="Meng A."/>
            <person name="Brown T."/>
            <person name="Cohen L."/>
        </authorList>
    </citation>
    <scope>NUCLEOTIDE SEQUENCE</scope>
    <source>
        <strain evidence="2">10249 10 AB</strain>
    </source>
</reference>
<sequence length="328" mass="37103">MNALRLFAHLPRFDLNPIGRQRYTNFRHLLSQKRTRHFSSEPYHSYPEIEEANIAMSREEIEWQQRCQLAVCYRMSYMQGWHENIFNHITLKVHNSDNTPDGPHFFINEFGVGFDEMKASSILKVNLDGDVVVDDNSSSTSTTTGRVFKPGFVIHSAIHGARPDTHAVWHVHPLDTTAVCQTKFGLLPISQEASLAAKRGLSYHPFEGTANTIDERGRLVDSLGPTNQILMLENHGPLMASPTLHQAFAGMFFLTRACTFQIKALSSVGGDLSKIHMPSQDLEEEILARSKKFDEAPQKGIQHDSDKLMFDYAVRAAEQAFGKDDIYR</sequence>
<dbReference type="PANTHER" id="PTHR10672">
    <property type="entry name" value="ADDUCIN"/>
    <property type="match status" value="1"/>
</dbReference>
<dbReference type="PANTHER" id="PTHR10672:SF3">
    <property type="entry name" value="PROTEIN HU-LI TAI SHAO"/>
    <property type="match status" value="1"/>
</dbReference>
<dbReference type="InterPro" id="IPR036409">
    <property type="entry name" value="Aldolase_II/adducin_N_sf"/>
</dbReference>
<dbReference type="AlphaFoldDB" id="A0A7S4AWX2"/>
<accession>A0A7S4AWX2</accession>
<protein>
    <recommendedName>
        <fullName evidence="1">Class II aldolase/adducin N-terminal domain-containing protein</fullName>
    </recommendedName>
</protein>
<dbReference type="GO" id="GO:0051015">
    <property type="term" value="F:actin filament binding"/>
    <property type="evidence" value="ECO:0007669"/>
    <property type="project" value="TreeGrafter"/>
</dbReference>
<dbReference type="InterPro" id="IPR001303">
    <property type="entry name" value="Aldolase_II/adducin_N"/>
</dbReference>
<dbReference type="GO" id="GO:0005856">
    <property type="term" value="C:cytoskeleton"/>
    <property type="evidence" value="ECO:0007669"/>
    <property type="project" value="TreeGrafter"/>
</dbReference>
<dbReference type="Pfam" id="PF00596">
    <property type="entry name" value="Aldolase_II"/>
    <property type="match status" value="1"/>
</dbReference>
<evidence type="ECO:0000313" key="2">
    <source>
        <dbReference type="EMBL" id="CAE0729728.1"/>
    </source>
</evidence>
<dbReference type="SUPFAM" id="SSF53639">
    <property type="entry name" value="AraD/HMP-PK domain-like"/>
    <property type="match status" value="1"/>
</dbReference>